<evidence type="ECO:0000256" key="1">
    <source>
        <dbReference type="ARBA" id="ARBA00004613"/>
    </source>
</evidence>
<evidence type="ECO:0000256" key="4">
    <source>
        <dbReference type="ARBA" id="ARBA00022525"/>
    </source>
</evidence>
<keyword evidence="3" id="KW-0713">Self-incompatibility</keyword>
<organism evidence="6">
    <name type="scientific">Vitis vinifera</name>
    <name type="common">Grape</name>
    <dbReference type="NCBI Taxonomy" id="29760"/>
    <lineage>
        <taxon>Eukaryota</taxon>
        <taxon>Viridiplantae</taxon>
        <taxon>Streptophyta</taxon>
        <taxon>Embryophyta</taxon>
        <taxon>Tracheophyta</taxon>
        <taxon>Spermatophyta</taxon>
        <taxon>Magnoliopsida</taxon>
        <taxon>eudicotyledons</taxon>
        <taxon>Gunneridae</taxon>
        <taxon>Pentapetalae</taxon>
        <taxon>rosids</taxon>
        <taxon>Vitales</taxon>
        <taxon>Vitaceae</taxon>
        <taxon>Viteae</taxon>
        <taxon>Vitis</taxon>
    </lineage>
</organism>
<keyword evidence="4" id="KW-0964">Secreted</keyword>
<comment type="subcellular location">
    <subcellularLocation>
        <location evidence="1">Secreted</location>
    </subcellularLocation>
</comment>
<evidence type="ECO:0008006" key="7">
    <source>
        <dbReference type="Google" id="ProtNLM"/>
    </source>
</evidence>
<gene>
    <name evidence="6" type="ORF">VITISV_017182</name>
</gene>
<reference evidence="6" key="1">
    <citation type="journal article" date="2007" name="PLoS ONE">
        <title>The first genome sequence of an elite grapevine cultivar (Pinot noir Vitis vinifera L.): coping with a highly heterozygous genome.</title>
        <authorList>
            <person name="Velasco R."/>
            <person name="Zharkikh A."/>
            <person name="Troggio M."/>
            <person name="Cartwright D.A."/>
            <person name="Cestaro A."/>
            <person name="Pruss D."/>
            <person name="Pindo M."/>
            <person name="FitzGerald L.M."/>
            <person name="Vezzulli S."/>
            <person name="Reid J."/>
            <person name="Malacarne G."/>
            <person name="Iliev D."/>
            <person name="Coppola G."/>
            <person name="Wardell B."/>
            <person name="Micheletti D."/>
            <person name="Macalma T."/>
            <person name="Facci M."/>
            <person name="Mitchell J.T."/>
            <person name="Perazzolli M."/>
            <person name="Eldredge G."/>
            <person name="Gatto P."/>
            <person name="Oyzerski R."/>
            <person name="Moretto M."/>
            <person name="Gutin N."/>
            <person name="Stefanini M."/>
            <person name="Chen Y."/>
            <person name="Segala C."/>
            <person name="Davenport C."/>
            <person name="Dematte L."/>
            <person name="Mraz A."/>
            <person name="Battilana J."/>
            <person name="Stormo K."/>
            <person name="Costa F."/>
            <person name="Tao Q."/>
            <person name="Si-Ammour A."/>
            <person name="Harkins T."/>
            <person name="Lackey A."/>
            <person name="Perbost C."/>
            <person name="Taillon B."/>
            <person name="Stella A."/>
            <person name="Solovyev V."/>
            <person name="Fawcett J.A."/>
            <person name="Sterck L."/>
            <person name="Vandepoele K."/>
            <person name="Grando S.M."/>
            <person name="Toppo S."/>
            <person name="Moser C."/>
            <person name="Lanchbury J."/>
            <person name="Bogden R."/>
            <person name="Skolnick M."/>
            <person name="Sgaramella V."/>
            <person name="Bhatnagar S.K."/>
            <person name="Fontana P."/>
            <person name="Gutin A."/>
            <person name="Van de Peer Y."/>
            <person name="Salamini F."/>
            <person name="Viola R."/>
        </authorList>
    </citation>
    <scope>NUCLEOTIDE SEQUENCE</scope>
</reference>
<comment type="similarity">
    <text evidence="2">Belongs to the plant self-incompatibility (S1) protein family.</text>
</comment>
<dbReference type="InterPro" id="IPR010264">
    <property type="entry name" value="Self-incomp_S1"/>
</dbReference>
<dbReference type="OrthoDB" id="1841900at2759"/>
<sequence length="498" mass="56437">MSRRNVGVKKESKTRFRHMTMFAFNFTILGRSMRTGHLVVDAKLSKMRLKPIACKFGTTIALKNRDFGGVRFIHNDFGNDQQCGLQSYRFDIEGIGAPFTTSMTMAFIVAAARTTGLGVATTPRWRKGPLVAVKAVEEIGEKDPSDFWKISKLRIWEPSAMLDELQVIFDAKLTSLGNMAKGIFQSKPDITSSGETKDFGHGFFSQRREDETDKALILKESLTLKKMKKLISPEKIICEGEFNSNHVDHGVERKGRIGHEGIEELNKPDLWDNSVHDGKIAKSAVLLMGKMKERIQDIASEEFVTLKTGRSGGVKGGSNLKSMRSRVIWDLCIVILPQIQTWRKGPPMEACMVYIKTFAPRVPLPYATFLPHTFIIFMSLKQSENFSGAEYDVRIVNGFTDNSSLALVIWCTSDNKDIGGRALQVGDDFSWSVKTNLWGATPFHCTMKWDATRKQFDAFQVQRDVQRCGPLRTCFWLVREDGFYFSNDQVNWKKDFSW</sequence>
<keyword evidence="5" id="KW-0732">Signal</keyword>
<evidence type="ECO:0000256" key="5">
    <source>
        <dbReference type="ARBA" id="ARBA00022729"/>
    </source>
</evidence>
<dbReference type="GO" id="GO:0005576">
    <property type="term" value="C:extracellular region"/>
    <property type="evidence" value="ECO:0007669"/>
    <property type="project" value="UniProtKB-SubCell"/>
</dbReference>
<name>A5BM74_VITVI</name>
<proteinExistence type="inferred from homology"/>
<dbReference type="PANTHER" id="PTHR31232">
    <property type="match status" value="1"/>
</dbReference>
<dbReference type="AlphaFoldDB" id="A5BM74"/>
<dbReference type="PANTHER" id="PTHR31232:SF8">
    <property type="entry name" value="S-PROTEIN HOMOLOG"/>
    <property type="match status" value="1"/>
</dbReference>
<evidence type="ECO:0000313" key="6">
    <source>
        <dbReference type="EMBL" id="CAN63635.1"/>
    </source>
</evidence>
<protein>
    <recommendedName>
        <fullName evidence="7">S-protein homolog</fullName>
    </recommendedName>
</protein>
<dbReference type="GO" id="GO:0060320">
    <property type="term" value="P:rejection of self pollen"/>
    <property type="evidence" value="ECO:0007669"/>
    <property type="project" value="UniProtKB-KW"/>
</dbReference>
<dbReference type="Pfam" id="PF05938">
    <property type="entry name" value="Self-incomp_S1"/>
    <property type="match status" value="1"/>
</dbReference>
<accession>A5BM74</accession>
<evidence type="ECO:0000256" key="3">
    <source>
        <dbReference type="ARBA" id="ARBA00022471"/>
    </source>
</evidence>
<evidence type="ECO:0000256" key="2">
    <source>
        <dbReference type="ARBA" id="ARBA00005581"/>
    </source>
</evidence>
<dbReference type="EMBL" id="AM464349">
    <property type="protein sequence ID" value="CAN63635.1"/>
    <property type="molecule type" value="Genomic_DNA"/>
</dbReference>